<keyword evidence="4" id="KW-1185">Reference proteome</keyword>
<evidence type="ECO:0000313" key="4">
    <source>
        <dbReference type="Proteomes" id="UP001305702"/>
    </source>
</evidence>
<dbReference type="InterPro" id="IPR051344">
    <property type="entry name" value="Vgb"/>
</dbReference>
<dbReference type="EMBL" id="CP130318">
    <property type="protein sequence ID" value="WNQ12305.1"/>
    <property type="molecule type" value="Genomic_DNA"/>
</dbReference>
<dbReference type="SUPFAM" id="SSF82171">
    <property type="entry name" value="DPP6 N-terminal domain-like"/>
    <property type="match status" value="1"/>
</dbReference>
<dbReference type="KEGG" id="paun:MJA45_04455"/>
<dbReference type="Gene3D" id="2.60.120.260">
    <property type="entry name" value="Galactose-binding domain-like"/>
    <property type="match status" value="1"/>
</dbReference>
<dbReference type="SUPFAM" id="SSF50998">
    <property type="entry name" value="Quinoprotein alcohol dehydrogenase-like"/>
    <property type="match status" value="1"/>
</dbReference>
<evidence type="ECO:0000313" key="3">
    <source>
        <dbReference type="EMBL" id="WNQ12305.1"/>
    </source>
</evidence>
<dbReference type="PANTHER" id="PTHR40274:SF3">
    <property type="entry name" value="VIRGINIAMYCIN B LYASE"/>
    <property type="match status" value="1"/>
</dbReference>
<protein>
    <recommendedName>
        <fullName evidence="2">FIMAH domain-containing protein</fullName>
    </recommendedName>
</protein>
<accession>A0AA96LHS9</accession>
<dbReference type="InterPro" id="IPR054470">
    <property type="entry name" value="FIMAH_dom"/>
</dbReference>
<dbReference type="PANTHER" id="PTHR40274">
    <property type="entry name" value="VIRGINIAMYCIN B LYASE"/>
    <property type="match status" value="1"/>
</dbReference>
<dbReference type="Gene3D" id="2.130.10.10">
    <property type="entry name" value="YVTN repeat-like/Quinoprotein amine dehydrogenase"/>
    <property type="match status" value="1"/>
</dbReference>
<reference evidence="3 4" key="1">
    <citation type="submission" date="2022-02" db="EMBL/GenBank/DDBJ databases">
        <title>Paenibacillus sp. MBLB1776 Whole Genome Shotgun Sequencing.</title>
        <authorList>
            <person name="Hwang C.Y."/>
            <person name="Cho E.-S."/>
            <person name="Seo M.-J."/>
        </authorList>
    </citation>
    <scope>NUCLEOTIDE SEQUENCE [LARGE SCALE GENOMIC DNA]</scope>
    <source>
        <strain evidence="3 4">MBLB1776</strain>
    </source>
</reference>
<dbReference type="InterPro" id="IPR015943">
    <property type="entry name" value="WD40/YVTN_repeat-like_dom_sf"/>
</dbReference>
<feature type="chain" id="PRO_5041735971" description="FIMAH domain-containing protein" evidence="1">
    <location>
        <begin position="35"/>
        <end position="925"/>
    </location>
</feature>
<organism evidence="3 4">
    <name type="scientific">Paenibacillus aurantius</name>
    <dbReference type="NCBI Taxonomy" id="2918900"/>
    <lineage>
        <taxon>Bacteria</taxon>
        <taxon>Bacillati</taxon>
        <taxon>Bacillota</taxon>
        <taxon>Bacilli</taxon>
        <taxon>Bacillales</taxon>
        <taxon>Paenibacillaceae</taxon>
        <taxon>Paenibacillus</taxon>
    </lineage>
</organism>
<dbReference type="Pfam" id="PF22888">
    <property type="entry name" value="FIMAH"/>
    <property type="match status" value="1"/>
</dbReference>
<dbReference type="AlphaFoldDB" id="A0AA96LHS9"/>
<dbReference type="RefSeq" id="WP_315606082.1">
    <property type="nucleotide sequence ID" value="NZ_CP130318.1"/>
</dbReference>
<gene>
    <name evidence="3" type="ORF">MJA45_04455</name>
</gene>
<dbReference type="Proteomes" id="UP001305702">
    <property type="component" value="Chromosome"/>
</dbReference>
<dbReference type="InterPro" id="IPR011047">
    <property type="entry name" value="Quinoprotein_ADH-like_sf"/>
</dbReference>
<sequence length="925" mass="99460">MKNWLRLGKKGLTGCLALGLAFGSLMIQPVPASARVDKTFSEPVDLGSPIQSIAIYNASFGMEDGRQVMYTTVSGKPAIFQVVDLVSKEILRKFPLTGAESSWSHLTLPDGTVYIGGSGGSGRLYSYSPVTKQLKDLGSIGEGVAYGLSHDEKGRVYFGTYPNAKVGRYDPATGELKDYGTVAPGRNYTRATAYLNGYLYAGIGIQGSLVRLNVETGETKEIALPTYGGAVQTADVYQLDAAGKYIVAGLGSGNRALLFYDTEKEEWSDKYYLDNKGIKLSLGKPGSNKAYFVQNNHLLELDLNTLNAVDTGIEYGTFLRNTEWIEIPNDPDLPGSSLATVTFGGGVAYMNLETKKVKSVSYDMSGNPIPIQTLEKGPDGRLYMSGYPGGKGARFSPETGQMESFNLGQSEGMGALGNKLYLGNYTGAMIYELDVTQPLEDKVNPKLIYDIPHEDRPFIIKSGEGKLFIGTIPDYGVLGGALTVLDPTTGKEPVVYPDVIHNQSIVGLAVRDGKLYGSTTVAGGLGIDPTEPAAKLFVWDIATGKKIKEWVPSIPDAVSQPKIISGLTFGPDGLLWAAGNGTIFAMNPDTLEIVKSKTIYPTVTDYGRWRPVHIRVGSDGLLYTTLAGKLTVMDPKALDSVTLASTELMTLGNDGSIYYADSTSLKKITVTKGTGELPVKIGVPVVNGSFDQAVGTDGKIPGWTSLFSVTPNVSYGISSEVVRSAPGSLKLTDKATNETVGVKSDPMPVTPGTEYTVNMNVYLQSGRTLATLNFYDANDKEIGQTSVQITTNAGKWQPLTMTKAAPEGSVYARVVLFCSNLWMTTAYYDDVTMSYTLKINPEGLLTRIDGLEQSGDLKHSVSAQLANAVKQAVHQKEKGSYEQAVKHLQDALMHLEKAKPEDATDAARSLLKPVLEAFIGDWSQL</sequence>
<evidence type="ECO:0000256" key="1">
    <source>
        <dbReference type="SAM" id="SignalP"/>
    </source>
</evidence>
<proteinExistence type="predicted"/>
<feature type="domain" description="FIMAH" evidence="2">
    <location>
        <begin position="843"/>
        <end position="919"/>
    </location>
</feature>
<name>A0AA96LHS9_9BACL</name>
<keyword evidence="1" id="KW-0732">Signal</keyword>
<evidence type="ECO:0000259" key="2">
    <source>
        <dbReference type="Pfam" id="PF22888"/>
    </source>
</evidence>
<feature type="signal peptide" evidence="1">
    <location>
        <begin position="1"/>
        <end position="34"/>
    </location>
</feature>